<dbReference type="AlphaFoldDB" id="A0A7H8NGJ1"/>
<dbReference type="EMBL" id="CP054929">
    <property type="protein sequence ID" value="QKW53623.1"/>
    <property type="molecule type" value="Genomic_DNA"/>
</dbReference>
<reference evidence="1 2" key="1">
    <citation type="submission" date="2020-06" db="EMBL/GenBank/DDBJ databases">
        <title>Genome mining for natural products.</title>
        <authorList>
            <person name="Zhang B."/>
            <person name="Shi J."/>
            <person name="Ge H."/>
        </authorList>
    </citation>
    <scope>NUCLEOTIDE SEQUENCE [LARGE SCALE GENOMIC DNA]</scope>
    <source>
        <strain evidence="1 2">NA00687</strain>
    </source>
</reference>
<name>A0A7H8NGJ1_9ACTN</name>
<accession>A0A7H8NGJ1</accession>
<evidence type="ECO:0000313" key="2">
    <source>
        <dbReference type="Proteomes" id="UP000509303"/>
    </source>
</evidence>
<keyword evidence="2" id="KW-1185">Reference proteome</keyword>
<protein>
    <submittedName>
        <fullName evidence="1">Uncharacterized protein</fullName>
    </submittedName>
</protein>
<dbReference type="RefSeq" id="WP_176165328.1">
    <property type="nucleotide sequence ID" value="NZ_CP054929.1"/>
</dbReference>
<evidence type="ECO:0000313" key="1">
    <source>
        <dbReference type="EMBL" id="QKW53623.1"/>
    </source>
</evidence>
<sequence>MILRLTGATLFLRRFGSITGGGPNADGRLTVRPNAYSRMWLRSPHAADSLRSDMLGKHFTGWAHYLRTLMDLPVSVLVHGGVPHTVDGDPSFSQMFHDAPDRP</sequence>
<dbReference type="Proteomes" id="UP000509303">
    <property type="component" value="Chromosome"/>
</dbReference>
<proteinExistence type="predicted"/>
<organism evidence="1 2">
    <name type="scientific">Streptomyces buecherae</name>
    <dbReference type="NCBI Taxonomy" id="2763006"/>
    <lineage>
        <taxon>Bacteria</taxon>
        <taxon>Bacillati</taxon>
        <taxon>Actinomycetota</taxon>
        <taxon>Actinomycetes</taxon>
        <taxon>Kitasatosporales</taxon>
        <taxon>Streptomycetaceae</taxon>
        <taxon>Streptomyces</taxon>
    </lineage>
</organism>
<gene>
    <name evidence="1" type="ORF">HUT08_33335</name>
</gene>